<dbReference type="OrthoDB" id="7867262at2"/>
<dbReference type="Proteomes" id="UP000231644">
    <property type="component" value="Unassembled WGS sequence"/>
</dbReference>
<keyword evidence="2" id="KW-1185">Reference proteome</keyword>
<evidence type="ECO:0000313" key="1">
    <source>
        <dbReference type="EMBL" id="SFC45053.1"/>
    </source>
</evidence>
<name>A0A1I1JGG6_9RHOB</name>
<evidence type="ECO:0000313" key="2">
    <source>
        <dbReference type="Proteomes" id="UP000231644"/>
    </source>
</evidence>
<dbReference type="EMBL" id="FOLX01000001">
    <property type="protein sequence ID" value="SFC45053.1"/>
    <property type="molecule type" value="Genomic_DNA"/>
</dbReference>
<accession>A0A1I1JGG6</accession>
<protein>
    <recommendedName>
        <fullName evidence="3">Helix-turn-helix domain-containing protein</fullName>
    </recommendedName>
</protein>
<gene>
    <name evidence="1" type="ORF">SAMN05421762_0945</name>
</gene>
<dbReference type="STRING" id="517719.SAMN05421762_0945"/>
<dbReference type="AlphaFoldDB" id="A0A1I1JGG6"/>
<organism evidence="1 2">
    <name type="scientific">Pseudooceanicola nitratireducens</name>
    <dbReference type="NCBI Taxonomy" id="517719"/>
    <lineage>
        <taxon>Bacteria</taxon>
        <taxon>Pseudomonadati</taxon>
        <taxon>Pseudomonadota</taxon>
        <taxon>Alphaproteobacteria</taxon>
        <taxon>Rhodobacterales</taxon>
        <taxon>Paracoccaceae</taxon>
        <taxon>Pseudooceanicola</taxon>
    </lineage>
</organism>
<reference evidence="1 2" key="1">
    <citation type="submission" date="2016-10" db="EMBL/GenBank/DDBJ databases">
        <authorList>
            <person name="de Groot N.N."/>
        </authorList>
    </citation>
    <scope>NUCLEOTIDE SEQUENCE [LARGE SCALE GENOMIC DNA]</scope>
    <source>
        <strain evidence="1 2">DSM 29619</strain>
    </source>
</reference>
<evidence type="ECO:0008006" key="3">
    <source>
        <dbReference type="Google" id="ProtNLM"/>
    </source>
</evidence>
<sequence>MIVAPDETYTAADAGLVLARSERQVLRYLDSGRLRGSRASGRWTVTALHIWEFQGIAEEMMESWRLYCRISGAPEEIIEKHKVAEPGE</sequence>
<proteinExistence type="predicted"/>
<dbReference type="RefSeq" id="WP_093451013.1">
    <property type="nucleotide sequence ID" value="NZ_FNZG01000002.1"/>
</dbReference>